<dbReference type="RefSeq" id="WP_136896952.1">
    <property type="nucleotide sequence ID" value="NZ_SWJE01000011.1"/>
</dbReference>
<dbReference type="Gene3D" id="3.20.10.10">
    <property type="entry name" value="D-amino Acid Aminotransferase, subunit A, domain 2"/>
    <property type="match status" value="1"/>
</dbReference>
<keyword evidence="14" id="KW-0032">Aminotransferase</keyword>
<dbReference type="PANTHER" id="PTHR42743:SF11">
    <property type="entry name" value="AMINODEOXYCHORISMATE LYASE"/>
    <property type="match status" value="1"/>
</dbReference>
<proteinExistence type="inferred from homology"/>
<dbReference type="EMBL" id="SWJE01000011">
    <property type="protein sequence ID" value="TKC86269.1"/>
    <property type="molecule type" value="Genomic_DNA"/>
</dbReference>
<dbReference type="PROSITE" id="PS00770">
    <property type="entry name" value="AA_TRANSFER_CLASS_4"/>
    <property type="match status" value="1"/>
</dbReference>
<evidence type="ECO:0000256" key="9">
    <source>
        <dbReference type="ARBA" id="ARBA00048212"/>
    </source>
</evidence>
<comment type="caution">
    <text evidence="14">The sequence shown here is derived from an EMBL/GenBank/DDBJ whole genome shotgun (WGS) entry which is preliminary data.</text>
</comment>
<organism evidence="14 15">
    <name type="scientific">Trinickia terrae</name>
    <dbReference type="NCBI Taxonomy" id="2571161"/>
    <lineage>
        <taxon>Bacteria</taxon>
        <taxon>Pseudomonadati</taxon>
        <taxon>Pseudomonadota</taxon>
        <taxon>Betaproteobacteria</taxon>
        <taxon>Burkholderiales</taxon>
        <taxon>Burkholderiaceae</taxon>
        <taxon>Trinickia</taxon>
    </lineage>
</organism>
<dbReference type="GO" id="GO:0046394">
    <property type="term" value="P:carboxylic acid biosynthetic process"/>
    <property type="evidence" value="ECO:0007669"/>
    <property type="project" value="UniProtKB-ARBA"/>
</dbReference>
<dbReference type="InterPro" id="IPR043131">
    <property type="entry name" value="BCAT-like_N"/>
</dbReference>
<evidence type="ECO:0000256" key="6">
    <source>
        <dbReference type="ARBA" id="ARBA00009320"/>
    </source>
</evidence>
<comment type="catalytic activity">
    <reaction evidence="11">
        <text>L-leucine + 2-oxoglutarate = 4-methyl-2-oxopentanoate + L-glutamate</text>
        <dbReference type="Rhea" id="RHEA:18321"/>
        <dbReference type="ChEBI" id="CHEBI:16810"/>
        <dbReference type="ChEBI" id="CHEBI:17865"/>
        <dbReference type="ChEBI" id="CHEBI:29985"/>
        <dbReference type="ChEBI" id="CHEBI:57427"/>
        <dbReference type="EC" id="2.6.1.42"/>
    </reaction>
</comment>
<protein>
    <recommendedName>
        <fullName evidence="7">branched-chain-amino-acid transaminase</fullName>
        <ecNumber evidence="7">2.6.1.42</ecNumber>
    </recommendedName>
</protein>
<dbReference type="OrthoDB" id="9804984at2"/>
<dbReference type="SUPFAM" id="SSF56752">
    <property type="entry name" value="D-aminoacid aminotransferase-like PLP-dependent enzymes"/>
    <property type="match status" value="1"/>
</dbReference>
<evidence type="ECO:0000256" key="7">
    <source>
        <dbReference type="ARBA" id="ARBA00013053"/>
    </source>
</evidence>
<dbReference type="GO" id="GO:0052655">
    <property type="term" value="F:L-valine-2-oxoglutarate transaminase activity"/>
    <property type="evidence" value="ECO:0007669"/>
    <property type="project" value="RHEA"/>
</dbReference>
<evidence type="ECO:0000256" key="5">
    <source>
        <dbReference type="ARBA" id="ARBA00005072"/>
    </source>
</evidence>
<reference evidence="14 15" key="1">
    <citation type="submission" date="2019-04" db="EMBL/GenBank/DDBJ databases">
        <title>Trinickia sp. 7GSK02, isolated from subtropical forest soil.</title>
        <authorList>
            <person name="Gao Z.-H."/>
            <person name="Qiu L.-H."/>
        </authorList>
    </citation>
    <scope>NUCLEOTIDE SEQUENCE [LARGE SCALE GENOMIC DNA]</scope>
    <source>
        <strain evidence="14 15">7GSK02</strain>
    </source>
</reference>
<evidence type="ECO:0000256" key="12">
    <source>
        <dbReference type="RuleBase" id="RU004106"/>
    </source>
</evidence>
<dbReference type="CDD" id="cd00449">
    <property type="entry name" value="PLPDE_IV"/>
    <property type="match status" value="1"/>
</dbReference>
<comment type="pathway">
    <text evidence="5">Amino-acid biosynthesis; L-leucine biosynthesis; L-leucine from 3-methyl-2-oxobutanoate: step 4/4.</text>
</comment>
<dbReference type="GO" id="GO:0008652">
    <property type="term" value="P:amino acid biosynthetic process"/>
    <property type="evidence" value="ECO:0007669"/>
    <property type="project" value="UniProtKB-ARBA"/>
</dbReference>
<dbReference type="InterPro" id="IPR018300">
    <property type="entry name" value="Aminotrans_IV_CS"/>
</dbReference>
<comment type="catalytic activity">
    <reaction evidence="9">
        <text>L-valine + 2-oxoglutarate = 3-methyl-2-oxobutanoate + L-glutamate</text>
        <dbReference type="Rhea" id="RHEA:24813"/>
        <dbReference type="ChEBI" id="CHEBI:11851"/>
        <dbReference type="ChEBI" id="CHEBI:16810"/>
        <dbReference type="ChEBI" id="CHEBI:29985"/>
        <dbReference type="ChEBI" id="CHEBI:57762"/>
        <dbReference type="EC" id="2.6.1.42"/>
    </reaction>
</comment>
<dbReference type="GO" id="GO:0052656">
    <property type="term" value="F:L-isoleucine-2-oxoglutarate transaminase activity"/>
    <property type="evidence" value="ECO:0007669"/>
    <property type="project" value="RHEA"/>
</dbReference>
<evidence type="ECO:0000313" key="14">
    <source>
        <dbReference type="EMBL" id="TKC86269.1"/>
    </source>
</evidence>
<evidence type="ECO:0000256" key="2">
    <source>
        <dbReference type="ARBA" id="ARBA00003109"/>
    </source>
</evidence>
<gene>
    <name evidence="14" type="ORF">FAZ69_20660</name>
</gene>
<name>A0A4U1HX23_9BURK</name>
<comment type="catalytic activity">
    <reaction evidence="10">
        <text>L-isoleucine + 2-oxoglutarate = (S)-3-methyl-2-oxopentanoate + L-glutamate</text>
        <dbReference type="Rhea" id="RHEA:24801"/>
        <dbReference type="ChEBI" id="CHEBI:16810"/>
        <dbReference type="ChEBI" id="CHEBI:29985"/>
        <dbReference type="ChEBI" id="CHEBI:35146"/>
        <dbReference type="ChEBI" id="CHEBI:58045"/>
        <dbReference type="EC" id="2.6.1.42"/>
    </reaction>
</comment>
<dbReference type="PANTHER" id="PTHR42743">
    <property type="entry name" value="AMINO-ACID AMINOTRANSFERASE"/>
    <property type="match status" value="1"/>
</dbReference>
<keyword evidence="15" id="KW-1185">Reference proteome</keyword>
<dbReference type="AlphaFoldDB" id="A0A4U1HX23"/>
<dbReference type="GO" id="GO:0052654">
    <property type="term" value="F:L-leucine-2-oxoglutarate transaminase activity"/>
    <property type="evidence" value="ECO:0007669"/>
    <property type="project" value="RHEA"/>
</dbReference>
<dbReference type="Proteomes" id="UP000305539">
    <property type="component" value="Unassembled WGS sequence"/>
</dbReference>
<evidence type="ECO:0000313" key="15">
    <source>
        <dbReference type="Proteomes" id="UP000305539"/>
    </source>
</evidence>
<dbReference type="Gene3D" id="3.30.470.10">
    <property type="match status" value="1"/>
</dbReference>
<sequence>MKWWLDGNLIPADTLSVPINTYSLHYGLCVFEGIRAYGINGRRSIFRLDEHVARFFASADMIGSPIRTCSAADVRDAVMAVAETAPGNDLYIRPLYYVGNGIMGLRAAELEQHVAVTAWQWSTDRSHSRYTSGIKVVISRHLRHKDYAQAKVSGNYLASVAAVSSIPAGFDEAILLDEDGYLSEATAQNVFMVVRNEIHTPRVKSCLNGITRGAVIELARRDGFRVCERDITPAELLAADEAFLTSTASEVLPIAQVESRALASALPGSYTSRIRQSFLDLVQTR</sequence>
<dbReference type="InterPro" id="IPR001544">
    <property type="entry name" value="Aminotrans_IV"/>
</dbReference>
<keyword evidence="14" id="KW-0808">Transferase</keyword>
<comment type="pathway">
    <text evidence="4">Amino-acid biosynthesis; L-valine biosynthesis; L-valine from pyruvate: step 4/4.</text>
</comment>
<evidence type="ECO:0000256" key="4">
    <source>
        <dbReference type="ARBA" id="ARBA00004931"/>
    </source>
</evidence>
<dbReference type="EC" id="2.6.1.42" evidence="7"/>
<comment type="function">
    <text evidence="2">Acts on leucine, isoleucine and valine.</text>
</comment>
<evidence type="ECO:0000256" key="1">
    <source>
        <dbReference type="ARBA" id="ARBA00001933"/>
    </source>
</evidence>
<dbReference type="FunFam" id="3.20.10.10:FF:000002">
    <property type="entry name" value="D-alanine aminotransferase"/>
    <property type="match status" value="1"/>
</dbReference>
<evidence type="ECO:0000256" key="3">
    <source>
        <dbReference type="ARBA" id="ARBA00004824"/>
    </source>
</evidence>
<evidence type="ECO:0000256" key="11">
    <source>
        <dbReference type="ARBA" id="ARBA00049229"/>
    </source>
</evidence>
<comment type="similarity">
    <text evidence="6 12">Belongs to the class-IV pyridoxal-phosphate-dependent aminotransferase family.</text>
</comment>
<comment type="cofactor">
    <cofactor evidence="1 13">
        <name>pyridoxal 5'-phosphate</name>
        <dbReference type="ChEBI" id="CHEBI:597326"/>
    </cofactor>
</comment>
<dbReference type="InterPro" id="IPR050571">
    <property type="entry name" value="Class-IV_PLP-Dep_Aminotrnsfr"/>
</dbReference>
<accession>A0A4U1HX23</accession>
<evidence type="ECO:0000256" key="10">
    <source>
        <dbReference type="ARBA" id="ARBA00048798"/>
    </source>
</evidence>
<evidence type="ECO:0000256" key="8">
    <source>
        <dbReference type="ARBA" id="ARBA00022898"/>
    </source>
</evidence>
<dbReference type="Pfam" id="PF01063">
    <property type="entry name" value="Aminotran_4"/>
    <property type="match status" value="1"/>
</dbReference>
<evidence type="ECO:0000256" key="13">
    <source>
        <dbReference type="RuleBase" id="RU004516"/>
    </source>
</evidence>
<dbReference type="InterPro" id="IPR036038">
    <property type="entry name" value="Aminotransferase-like"/>
</dbReference>
<dbReference type="InterPro" id="IPR043132">
    <property type="entry name" value="BCAT-like_C"/>
</dbReference>
<comment type="pathway">
    <text evidence="3">Amino-acid biosynthesis; L-isoleucine biosynthesis; L-isoleucine from 2-oxobutanoate: step 4/4.</text>
</comment>
<keyword evidence="8 13" id="KW-0663">Pyridoxal phosphate</keyword>